<accession>D8T880</accession>
<dbReference type="EMBL" id="GL377688">
    <property type="protein sequence ID" value="EFJ07205.1"/>
    <property type="molecule type" value="Genomic_DNA"/>
</dbReference>
<dbReference type="GO" id="GO:0003723">
    <property type="term" value="F:RNA binding"/>
    <property type="evidence" value="ECO:0007669"/>
    <property type="project" value="InterPro"/>
</dbReference>
<feature type="non-terminal residue" evidence="3">
    <location>
        <position position="1"/>
    </location>
</feature>
<dbReference type="KEGG" id="smo:SELMODRAFT_72487"/>
<dbReference type="GO" id="GO:0009451">
    <property type="term" value="P:RNA modification"/>
    <property type="evidence" value="ECO:0007669"/>
    <property type="project" value="InterPro"/>
</dbReference>
<dbReference type="Gene3D" id="1.25.40.10">
    <property type="entry name" value="Tetratricopeptide repeat domain"/>
    <property type="match status" value="2"/>
</dbReference>
<feature type="repeat" description="PPR" evidence="2">
    <location>
        <begin position="32"/>
        <end position="66"/>
    </location>
</feature>
<evidence type="ECO:0000256" key="2">
    <source>
        <dbReference type="PROSITE-ProRule" id="PRU00708"/>
    </source>
</evidence>
<keyword evidence="4" id="KW-1185">Reference proteome</keyword>
<dbReference type="NCBIfam" id="TIGR00756">
    <property type="entry name" value="PPR"/>
    <property type="match status" value="2"/>
</dbReference>
<dbReference type="InParanoid" id="D8T880"/>
<dbReference type="PROSITE" id="PS51375">
    <property type="entry name" value="PPR"/>
    <property type="match status" value="2"/>
</dbReference>
<dbReference type="PANTHER" id="PTHR47926">
    <property type="entry name" value="PENTATRICOPEPTIDE REPEAT-CONTAINING PROTEIN"/>
    <property type="match status" value="1"/>
</dbReference>
<protein>
    <recommendedName>
        <fullName evidence="5">Pentacotripeptide-repeat region of PRORP domain-containing protein</fullName>
    </recommendedName>
</protein>
<dbReference type="Proteomes" id="UP000001514">
    <property type="component" value="Unassembled WGS sequence"/>
</dbReference>
<organism evidence="4">
    <name type="scientific">Selaginella moellendorffii</name>
    <name type="common">Spikemoss</name>
    <dbReference type="NCBI Taxonomy" id="88036"/>
    <lineage>
        <taxon>Eukaryota</taxon>
        <taxon>Viridiplantae</taxon>
        <taxon>Streptophyta</taxon>
        <taxon>Embryophyta</taxon>
        <taxon>Tracheophyta</taxon>
        <taxon>Lycopodiopsida</taxon>
        <taxon>Selaginellales</taxon>
        <taxon>Selaginellaceae</taxon>
        <taxon>Selaginella</taxon>
    </lineage>
</organism>
<evidence type="ECO:0000313" key="3">
    <source>
        <dbReference type="EMBL" id="EFJ07205.1"/>
    </source>
</evidence>
<dbReference type="InterPro" id="IPR011990">
    <property type="entry name" value="TPR-like_helical_dom_sf"/>
</dbReference>
<gene>
    <name evidence="3" type="ORF">SELMODRAFT_72487</name>
</gene>
<evidence type="ECO:0008006" key="5">
    <source>
        <dbReference type="Google" id="ProtNLM"/>
    </source>
</evidence>
<sequence>DIISANCMLSAYAQGGHDQDAKRLFDAMPDRDIVSWNALLSTYGRCGQLQEAQMCFRRMPWRNTRTPPDEACFVSALVACGQLGEVYMGRSCFISMSMDFGLCATKQHYCCMVDLLGRAGHLIQAEELMHNMPFVPDS</sequence>
<dbReference type="InterPro" id="IPR002885">
    <property type="entry name" value="PPR_rpt"/>
</dbReference>
<dbReference type="eggNOG" id="KOG4197">
    <property type="taxonomic scope" value="Eukaryota"/>
</dbReference>
<keyword evidence="1" id="KW-0677">Repeat</keyword>
<dbReference type="Gramene" id="EFJ07205">
    <property type="protein sequence ID" value="EFJ07205"/>
    <property type="gene ID" value="SELMODRAFT_72487"/>
</dbReference>
<evidence type="ECO:0000256" key="1">
    <source>
        <dbReference type="ARBA" id="ARBA00022737"/>
    </source>
</evidence>
<dbReference type="InterPro" id="IPR046960">
    <property type="entry name" value="PPR_At4g14850-like_plant"/>
</dbReference>
<feature type="repeat" description="PPR" evidence="2">
    <location>
        <begin position="1"/>
        <end position="31"/>
    </location>
</feature>
<proteinExistence type="predicted"/>
<dbReference type="HOGENOM" id="CLU_002706_0_0_1"/>
<dbReference type="PANTHER" id="PTHR47926:SF382">
    <property type="entry name" value="PENTACOTRIPEPTIDE-REPEAT REGION OF PRORP DOMAIN-CONTAINING PROTEIN"/>
    <property type="match status" value="1"/>
</dbReference>
<evidence type="ECO:0000313" key="4">
    <source>
        <dbReference type="Proteomes" id="UP000001514"/>
    </source>
</evidence>
<feature type="non-terminal residue" evidence="3">
    <location>
        <position position="138"/>
    </location>
</feature>
<reference evidence="3 4" key="1">
    <citation type="journal article" date="2011" name="Science">
        <title>The Selaginella genome identifies genetic changes associated with the evolution of vascular plants.</title>
        <authorList>
            <person name="Banks J.A."/>
            <person name="Nishiyama T."/>
            <person name="Hasebe M."/>
            <person name="Bowman J.L."/>
            <person name="Gribskov M."/>
            <person name="dePamphilis C."/>
            <person name="Albert V.A."/>
            <person name="Aono N."/>
            <person name="Aoyama T."/>
            <person name="Ambrose B.A."/>
            <person name="Ashton N.W."/>
            <person name="Axtell M.J."/>
            <person name="Barker E."/>
            <person name="Barker M.S."/>
            <person name="Bennetzen J.L."/>
            <person name="Bonawitz N.D."/>
            <person name="Chapple C."/>
            <person name="Cheng C."/>
            <person name="Correa L.G."/>
            <person name="Dacre M."/>
            <person name="DeBarry J."/>
            <person name="Dreyer I."/>
            <person name="Elias M."/>
            <person name="Engstrom E.M."/>
            <person name="Estelle M."/>
            <person name="Feng L."/>
            <person name="Finet C."/>
            <person name="Floyd S.K."/>
            <person name="Frommer W.B."/>
            <person name="Fujita T."/>
            <person name="Gramzow L."/>
            <person name="Gutensohn M."/>
            <person name="Harholt J."/>
            <person name="Hattori M."/>
            <person name="Heyl A."/>
            <person name="Hirai T."/>
            <person name="Hiwatashi Y."/>
            <person name="Ishikawa M."/>
            <person name="Iwata M."/>
            <person name="Karol K.G."/>
            <person name="Koehler B."/>
            <person name="Kolukisaoglu U."/>
            <person name="Kubo M."/>
            <person name="Kurata T."/>
            <person name="Lalonde S."/>
            <person name="Li K."/>
            <person name="Li Y."/>
            <person name="Litt A."/>
            <person name="Lyons E."/>
            <person name="Manning G."/>
            <person name="Maruyama T."/>
            <person name="Michael T.P."/>
            <person name="Mikami K."/>
            <person name="Miyazaki S."/>
            <person name="Morinaga S."/>
            <person name="Murata T."/>
            <person name="Mueller-Roeber B."/>
            <person name="Nelson D.R."/>
            <person name="Obara M."/>
            <person name="Oguri Y."/>
            <person name="Olmstead R.G."/>
            <person name="Onodera N."/>
            <person name="Petersen B.L."/>
            <person name="Pils B."/>
            <person name="Prigge M."/>
            <person name="Rensing S.A."/>
            <person name="Riano-Pachon D.M."/>
            <person name="Roberts A.W."/>
            <person name="Sato Y."/>
            <person name="Scheller H.V."/>
            <person name="Schulz B."/>
            <person name="Schulz C."/>
            <person name="Shakirov E.V."/>
            <person name="Shibagaki N."/>
            <person name="Shinohara N."/>
            <person name="Shippen D.E."/>
            <person name="Soerensen I."/>
            <person name="Sotooka R."/>
            <person name="Sugimoto N."/>
            <person name="Sugita M."/>
            <person name="Sumikawa N."/>
            <person name="Tanurdzic M."/>
            <person name="Theissen G."/>
            <person name="Ulvskov P."/>
            <person name="Wakazuki S."/>
            <person name="Weng J.K."/>
            <person name="Willats W.W."/>
            <person name="Wipf D."/>
            <person name="Wolf P.G."/>
            <person name="Yang L."/>
            <person name="Zimmer A.D."/>
            <person name="Zhu Q."/>
            <person name="Mitros T."/>
            <person name="Hellsten U."/>
            <person name="Loque D."/>
            <person name="Otillar R."/>
            <person name="Salamov A."/>
            <person name="Schmutz J."/>
            <person name="Shapiro H."/>
            <person name="Lindquist E."/>
            <person name="Lucas S."/>
            <person name="Rokhsar D."/>
            <person name="Grigoriev I.V."/>
        </authorList>
    </citation>
    <scope>NUCLEOTIDE SEQUENCE [LARGE SCALE GENOMIC DNA]</scope>
</reference>
<dbReference type="AlphaFoldDB" id="D8T880"/>
<name>D8T880_SELML</name>
<dbReference type="Pfam" id="PF01535">
    <property type="entry name" value="PPR"/>
    <property type="match status" value="3"/>
</dbReference>